<dbReference type="SUPFAM" id="SSF141868">
    <property type="entry name" value="EAL domain-like"/>
    <property type="match status" value="1"/>
</dbReference>
<feature type="domain" description="EAL" evidence="8">
    <location>
        <begin position="631"/>
        <end position="882"/>
    </location>
</feature>
<dbReference type="InterPro" id="IPR042240">
    <property type="entry name" value="CHASE_sf"/>
</dbReference>
<dbReference type="NCBIfam" id="TIGR00254">
    <property type="entry name" value="GGDEF"/>
    <property type="match status" value="1"/>
</dbReference>
<dbReference type="GO" id="GO:0016020">
    <property type="term" value="C:membrane"/>
    <property type="evidence" value="ECO:0007669"/>
    <property type="project" value="UniProtKB-SubCell"/>
</dbReference>
<dbReference type="InterPro" id="IPR013655">
    <property type="entry name" value="PAS_fold_3"/>
</dbReference>
<dbReference type="InterPro" id="IPR006189">
    <property type="entry name" value="CHASE_dom"/>
</dbReference>
<dbReference type="SUPFAM" id="SSF55073">
    <property type="entry name" value="Nucleotide cyclase"/>
    <property type="match status" value="1"/>
</dbReference>
<evidence type="ECO:0000259" key="6">
    <source>
        <dbReference type="PROSITE" id="PS50113"/>
    </source>
</evidence>
<accession>A0A1M5ATW3</accession>
<dbReference type="RefSeq" id="WP_244468667.1">
    <property type="nucleotide sequence ID" value="NZ_FQVC01000006.1"/>
</dbReference>
<protein>
    <submittedName>
        <fullName evidence="10">Diguanylate cyclase (GGDEF) domain-containing protein</fullName>
    </submittedName>
</protein>
<dbReference type="Gene3D" id="3.30.450.20">
    <property type="entry name" value="PAS domain"/>
    <property type="match status" value="1"/>
</dbReference>
<dbReference type="InterPro" id="IPR043128">
    <property type="entry name" value="Rev_trsase/Diguanyl_cyclase"/>
</dbReference>
<dbReference type="PANTHER" id="PTHR44757:SF2">
    <property type="entry name" value="BIOFILM ARCHITECTURE MAINTENANCE PROTEIN MBAA"/>
    <property type="match status" value="1"/>
</dbReference>
<feature type="domain" description="PAC" evidence="6">
    <location>
        <begin position="385"/>
        <end position="436"/>
    </location>
</feature>
<evidence type="ECO:0000259" key="7">
    <source>
        <dbReference type="PROSITE" id="PS50839"/>
    </source>
</evidence>
<dbReference type="GO" id="GO:0003824">
    <property type="term" value="F:catalytic activity"/>
    <property type="evidence" value="ECO:0007669"/>
    <property type="project" value="UniProtKB-ARBA"/>
</dbReference>
<dbReference type="FunFam" id="3.30.70.270:FF:000001">
    <property type="entry name" value="Diguanylate cyclase domain protein"/>
    <property type="match status" value="1"/>
</dbReference>
<dbReference type="InterPro" id="IPR052155">
    <property type="entry name" value="Biofilm_reg_signaling"/>
</dbReference>
<dbReference type="Pfam" id="PF00563">
    <property type="entry name" value="EAL"/>
    <property type="match status" value="1"/>
</dbReference>
<dbReference type="InterPro" id="IPR035965">
    <property type="entry name" value="PAS-like_dom_sf"/>
</dbReference>
<evidence type="ECO:0000256" key="4">
    <source>
        <dbReference type="ARBA" id="ARBA00023136"/>
    </source>
</evidence>
<evidence type="ECO:0000259" key="8">
    <source>
        <dbReference type="PROSITE" id="PS50883"/>
    </source>
</evidence>
<dbReference type="InterPro" id="IPR000700">
    <property type="entry name" value="PAS-assoc_C"/>
</dbReference>
<dbReference type="Pfam" id="PF00990">
    <property type="entry name" value="GGDEF"/>
    <property type="match status" value="1"/>
</dbReference>
<dbReference type="InterPro" id="IPR035919">
    <property type="entry name" value="EAL_sf"/>
</dbReference>
<feature type="domain" description="CHASE" evidence="7">
    <location>
        <begin position="114"/>
        <end position="252"/>
    </location>
</feature>
<dbReference type="PROSITE" id="PS50887">
    <property type="entry name" value="GGDEF"/>
    <property type="match status" value="1"/>
</dbReference>
<dbReference type="EMBL" id="FQVC01000006">
    <property type="protein sequence ID" value="SHF33392.1"/>
    <property type="molecule type" value="Genomic_DNA"/>
</dbReference>
<dbReference type="PROSITE" id="PS50883">
    <property type="entry name" value="EAL"/>
    <property type="match status" value="1"/>
</dbReference>
<dbReference type="CDD" id="cd01949">
    <property type="entry name" value="GGDEF"/>
    <property type="match status" value="1"/>
</dbReference>
<dbReference type="CDD" id="cd01948">
    <property type="entry name" value="EAL"/>
    <property type="match status" value="1"/>
</dbReference>
<gene>
    <name evidence="10" type="ORF">SAMN02745223_02387</name>
</gene>
<feature type="domain" description="GGDEF" evidence="9">
    <location>
        <begin position="489"/>
        <end position="622"/>
    </location>
</feature>
<dbReference type="PROSITE" id="PS50113">
    <property type="entry name" value="PAC"/>
    <property type="match status" value="1"/>
</dbReference>
<dbReference type="SMART" id="SM01079">
    <property type="entry name" value="CHASE"/>
    <property type="match status" value="1"/>
</dbReference>
<keyword evidence="4 5" id="KW-0472">Membrane</keyword>
<organism evidence="10 11">
    <name type="scientific">Devosia limi DSM 17137</name>
    <dbReference type="NCBI Taxonomy" id="1121477"/>
    <lineage>
        <taxon>Bacteria</taxon>
        <taxon>Pseudomonadati</taxon>
        <taxon>Pseudomonadota</taxon>
        <taxon>Alphaproteobacteria</taxon>
        <taxon>Hyphomicrobiales</taxon>
        <taxon>Devosiaceae</taxon>
        <taxon>Devosia</taxon>
    </lineage>
</organism>
<comment type="subcellular location">
    <subcellularLocation>
        <location evidence="1">Membrane</location>
    </subcellularLocation>
</comment>
<dbReference type="GO" id="GO:0007165">
    <property type="term" value="P:signal transduction"/>
    <property type="evidence" value="ECO:0007669"/>
    <property type="project" value="UniProtKB-ARBA"/>
</dbReference>
<evidence type="ECO:0000256" key="3">
    <source>
        <dbReference type="ARBA" id="ARBA00022989"/>
    </source>
</evidence>
<dbReference type="PANTHER" id="PTHR44757">
    <property type="entry name" value="DIGUANYLATE CYCLASE DGCP"/>
    <property type="match status" value="1"/>
</dbReference>
<dbReference type="AlphaFoldDB" id="A0A1M5ATW3"/>
<dbReference type="InterPro" id="IPR029787">
    <property type="entry name" value="Nucleotide_cyclase"/>
</dbReference>
<dbReference type="Gene3D" id="3.30.450.350">
    <property type="entry name" value="CHASE domain"/>
    <property type="match status" value="1"/>
</dbReference>
<reference evidence="10 11" key="1">
    <citation type="submission" date="2016-11" db="EMBL/GenBank/DDBJ databases">
        <authorList>
            <person name="Jaros S."/>
            <person name="Januszkiewicz K."/>
            <person name="Wedrychowicz H."/>
        </authorList>
    </citation>
    <scope>NUCLEOTIDE SEQUENCE [LARGE SCALE GENOMIC DNA]</scope>
    <source>
        <strain evidence="10 11">DSM 17137</strain>
    </source>
</reference>
<evidence type="ECO:0000256" key="1">
    <source>
        <dbReference type="ARBA" id="ARBA00004370"/>
    </source>
</evidence>
<keyword evidence="3 5" id="KW-1133">Transmembrane helix</keyword>
<dbReference type="SMART" id="SM00267">
    <property type="entry name" value="GGDEF"/>
    <property type="match status" value="1"/>
</dbReference>
<dbReference type="Pfam" id="PF03924">
    <property type="entry name" value="CHASE"/>
    <property type="match status" value="1"/>
</dbReference>
<dbReference type="Gene3D" id="3.20.20.450">
    <property type="entry name" value="EAL domain"/>
    <property type="match status" value="1"/>
</dbReference>
<name>A0A1M5ATW3_9HYPH</name>
<feature type="transmembrane region" description="Helical" evidence="5">
    <location>
        <begin position="271"/>
        <end position="292"/>
    </location>
</feature>
<evidence type="ECO:0000256" key="2">
    <source>
        <dbReference type="ARBA" id="ARBA00022692"/>
    </source>
</evidence>
<dbReference type="Proteomes" id="UP000184533">
    <property type="component" value="Unassembled WGS sequence"/>
</dbReference>
<dbReference type="SUPFAM" id="SSF55785">
    <property type="entry name" value="PYP-like sensor domain (PAS domain)"/>
    <property type="match status" value="1"/>
</dbReference>
<keyword evidence="2 5" id="KW-0812">Transmembrane</keyword>
<dbReference type="Gene3D" id="3.30.70.270">
    <property type="match status" value="1"/>
</dbReference>
<evidence type="ECO:0000313" key="10">
    <source>
        <dbReference type="EMBL" id="SHF33392.1"/>
    </source>
</evidence>
<sequence>MTNKTSASQDSPLNWLRPTLLPAILALGVIVAAGLYIDQQSGVLTEQRMRSSAMDKLSLIRAKLEGNINGNIQLVRGLVSTISTEPDMDQERFSALVSNLFEERTQLRSVAAAPDLVVSATYPIAGNEKAIGLDYRLNDNQRDAALRARDTGRLVLAGPVDLVQGGRGFVGRFPVFVDQGSRRFWGVVSAVIDVERLYADSGLLDPDLPIEISITGKDATGGGGTRFYGPDLSNSNPVWANVVLPSGSWEIAAIPKDGWDSMQNSIWWQRLAMLAAGALILFPIIITSRLVAERQQHFRDLKQREAELARLSRRLGLALDTSKVGVWEMDIVSRELVWDDRMNELYGLPSDGGERGYLDWTTALHPEDLAKAEEDFARGLRTGRYYSEFRAVQKDGTVRSIRAIGAVYADAGASAKIVGVNWDVTADVALNEALKRAKLQTEARNSELEIARVRIEHNALHDSLTGLPNRRYLDDVLRRHAISGYLASGSVALLHMDLDRFKQINDTLGHAAGDAMLIHAATVLRANCGPDEFVARIGGDEFVVVLSAADGDAALASMAERIVRQMHRPVLYEGHECRFGVSIGIAVEEGADIDVKRLLINADIALYRAKARGRNRFEFFSEALQAEVVNTKRVADEILNGLERNEFVAHYQPQFDAHTLDLVGVEALVRWNHPTRGILAPDAFLAIAEELNVVATIDRLMLNQALADLRVWDEAGIEVPRVSVNVSLRRLHDEDLIAGLQLLGITPGRIAFELVESIYLDDGDAIVGWNIDQIKDLGIDVEIDDFGTGYASIVSLLKLNPKRLKIDRQFIAPIISELGQRRLLSSIIDIGKSMGIEVVAEGVETMEHARVLRDLGCDIVQGYAFARPMGAEALTNFIAEQKWRHASQA</sequence>
<evidence type="ECO:0000256" key="5">
    <source>
        <dbReference type="SAM" id="Phobius"/>
    </source>
</evidence>
<feature type="transmembrane region" description="Helical" evidence="5">
    <location>
        <begin position="20"/>
        <end position="37"/>
    </location>
</feature>
<dbReference type="InterPro" id="IPR000160">
    <property type="entry name" value="GGDEF_dom"/>
</dbReference>
<dbReference type="SMART" id="SM00052">
    <property type="entry name" value="EAL"/>
    <property type="match status" value="1"/>
</dbReference>
<proteinExistence type="predicted"/>
<dbReference type="InterPro" id="IPR001633">
    <property type="entry name" value="EAL_dom"/>
</dbReference>
<evidence type="ECO:0000313" key="11">
    <source>
        <dbReference type="Proteomes" id="UP000184533"/>
    </source>
</evidence>
<dbReference type="PROSITE" id="PS50839">
    <property type="entry name" value="CHASE"/>
    <property type="match status" value="1"/>
</dbReference>
<dbReference type="Pfam" id="PF08447">
    <property type="entry name" value="PAS_3"/>
    <property type="match status" value="1"/>
</dbReference>
<evidence type="ECO:0000259" key="9">
    <source>
        <dbReference type="PROSITE" id="PS50887"/>
    </source>
</evidence>